<dbReference type="Proteomes" id="UP000613177">
    <property type="component" value="Unassembled WGS sequence"/>
</dbReference>
<evidence type="ECO:0000313" key="3">
    <source>
        <dbReference type="Proteomes" id="UP000613177"/>
    </source>
</evidence>
<accession>A0A8H7VYY7</accession>
<dbReference type="EMBL" id="JAEPRE010000068">
    <property type="protein sequence ID" value="KAG2233858.1"/>
    <property type="molecule type" value="Genomic_DNA"/>
</dbReference>
<protein>
    <submittedName>
        <fullName evidence="2">Uncharacterized protein</fullName>
    </submittedName>
</protein>
<dbReference type="AlphaFoldDB" id="A0A8H7VYY7"/>
<name>A0A8H7VYY7_9FUNG</name>
<feature type="compositionally biased region" description="Polar residues" evidence="1">
    <location>
        <begin position="14"/>
        <end position="24"/>
    </location>
</feature>
<feature type="region of interest" description="Disordered" evidence="1">
    <location>
        <begin position="1"/>
        <end position="24"/>
    </location>
</feature>
<comment type="caution">
    <text evidence="2">The sequence shown here is derived from an EMBL/GenBank/DDBJ whole genome shotgun (WGS) entry which is preliminary data.</text>
</comment>
<feature type="compositionally biased region" description="Basic and acidic residues" evidence="1">
    <location>
        <begin position="1"/>
        <end position="13"/>
    </location>
</feature>
<proteinExistence type="predicted"/>
<reference evidence="2" key="1">
    <citation type="submission" date="2021-01" db="EMBL/GenBank/DDBJ databases">
        <title>Metabolic potential, ecology and presence of endohyphal bacteria is reflected in genomic diversity of Mucoromycotina.</title>
        <authorList>
            <person name="Muszewska A."/>
            <person name="Okrasinska A."/>
            <person name="Steczkiewicz K."/>
            <person name="Drgas O."/>
            <person name="Orlowska M."/>
            <person name="Perlinska-Lenart U."/>
            <person name="Aleksandrzak-Piekarczyk T."/>
            <person name="Szatraj K."/>
            <person name="Zielenkiewicz U."/>
            <person name="Pilsyk S."/>
            <person name="Malc E."/>
            <person name="Mieczkowski P."/>
            <person name="Kruszewska J.S."/>
            <person name="Biernat P."/>
            <person name="Pawlowska J."/>
        </authorList>
    </citation>
    <scope>NUCLEOTIDE SEQUENCE</scope>
    <source>
        <strain evidence="2">WA0000018081</strain>
    </source>
</reference>
<gene>
    <name evidence="2" type="ORF">INT48_005304</name>
</gene>
<sequence length="132" mass="15091">MGEERAQRKEAKKQQMNNPYSVQNRFKVFNAPIMNDHDEDDEDVMAKEDLSDPSSFEEEEVQSQINSLCNDFDSAQTMTEKKPSSNDNLLIKKLAGKFHDSPPTVNRKARKSFELNMGKATLLGRRKNVPTL</sequence>
<keyword evidence="3" id="KW-1185">Reference proteome</keyword>
<organism evidence="2 3">
    <name type="scientific">Thamnidium elegans</name>
    <dbReference type="NCBI Taxonomy" id="101142"/>
    <lineage>
        <taxon>Eukaryota</taxon>
        <taxon>Fungi</taxon>
        <taxon>Fungi incertae sedis</taxon>
        <taxon>Mucoromycota</taxon>
        <taxon>Mucoromycotina</taxon>
        <taxon>Mucoromycetes</taxon>
        <taxon>Mucorales</taxon>
        <taxon>Mucorineae</taxon>
        <taxon>Mucoraceae</taxon>
        <taxon>Thamnidium</taxon>
    </lineage>
</organism>
<evidence type="ECO:0000313" key="2">
    <source>
        <dbReference type="EMBL" id="KAG2233858.1"/>
    </source>
</evidence>
<evidence type="ECO:0000256" key="1">
    <source>
        <dbReference type="SAM" id="MobiDB-lite"/>
    </source>
</evidence>